<dbReference type="Pfam" id="PF00571">
    <property type="entry name" value="CBS"/>
    <property type="match status" value="2"/>
</dbReference>
<name>A0A2X0IRS6_9ACTN</name>
<dbReference type="EMBL" id="QKYN01000008">
    <property type="protein sequence ID" value="RAG87267.1"/>
    <property type="molecule type" value="Genomic_DNA"/>
</dbReference>
<dbReference type="AlphaFoldDB" id="A0A2X0IRS6"/>
<organism evidence="5 6">
    <name type="scientific">Streptacidiphilus pinicola</name>
    <dbReference type="NCBI Taxonomy" id="2219663"/>
    <lineage>
        <taxon>Bacteria</taxon>
        <taxon>Bacillati</taxon>
        <taxon>Actinomycetota</taxon>
        <taxon>Actinomycetes</taxon>
        <taxon>Kitasatosporales</taxon>
        <taxon>Streptomycetaceae</taxon>
        <taxon>Streptacidiphilus</taxon>
    </lineage>
</organism>
<keyword evidence="6" id="KW-1185">Reference proteome</keyword>
<dbReference type="SMART" id="SM00116">
    <property type="entry name" value="CBS"/>
    <property type="match status" value="2"/>
</dbReference>
<evidence type="ECO:0000259" key="4">
    <source>
        <dbReference type="PROSITE" id="PS51371"/>
    </source>
</evidence>
<dbReference type="InterPro" id="IPR007055">
    <property type="entry name" value="BON_dom"/>
</dbReference>
<dbReference type="InterPro" id="IPR051257">
    <property type="entry name" value="Diverse_CBS-Domain"/>
</dbReference>
<comment type="caution">
    <text evidence="5">The sequence shown here is derived from an EMBL/GenBank/DDBJ whole genome shotgun (WGS) entry which is preliminary data.</text>
</comment>
<evidence type="ECO:0000313" key="5">
    <source>
        <dbReference type="EMBL" id="RAG87267.1"/>
    </source>
</evidence>
<evidence type="ECO:0000259" key="3">
    <source>
        <dbReference type="PROSITE" id="PS50914"/>
    </source>
</evidence>
<dbReference type="SUPFAM" id="SSF54631">
    <property type="entry name" value="CBS-domain pair"/>
    <property type="match status" value="1"/>
</dbReference>
<gene>
    <name evidence="5" type="ORF">DN069_01660</name>
</gene>
<feature type="domain" description="CBS" evidence="4">
    <location>
        <begin position="16"/>
        <end position="73"/>
    </location>
</feature>
<reference evidence="5 6" key="1">
    <citation type="submission" date="2018-06" db="EMBL/GenBank/DDBJ databases">
        <title>Streptacidiphilus pinicola sp. nov., isolated from pine grove soil.</title>
        <authorList>
            <person name="Roh S.G."/>
            <person name="Park S."/>
            <person name="Kim M.-K."/>
            <person name="Yun B.-R."/>
            <person name="Park J."/>
            <person name="Kim M.J."/>
            <person name="Kim Y.S."/>
            <person name="Kim S.B."/>
        </authorList>
    </citation>
    <scope>NUCLEOTIDE SEQUENCE [LARGE SCALE GENOMIC DNA]</scope>
    <source>
        <strain evidence="5 6">MMS16-CNU450</strain>
    </source>
</reference>
<feature type="domain" description="BON" evidence="3">
    <location>
        <begin position="150"/>
        <end position="217"/>
    </location>
</feature>
<dbReference type="InterPro" id="IPR046342">
    <property type="entry name" value="CBS_dom_sf"/>
</dbReference>
<dbReference type="InterPro" id="IPR000644">
    <property type="entry name" value="CBS_dom"/>
</dbReference>
<keyword evidence="1 2" id="KW-0129">CBS domain</keyword>
<dbReference type="CDD" id="cd04586">
    <property type="entry name" value="CBS_pair_BON_assoc"/>
    <property type="match status" value="1"/>
</dbReference>
<dbReference type="Proteomes" id="UP000248889">
    <property type="component" value="Unassembled WGS sequence"/>
</dbReference>
<dbReference type="PIRSF" id="PIRSF036990">
    <property type="entry name" value="UCP036990_CBS_BON"/>
    <property type="match status" value="1"/>
</dbReference>
<dbReference type="PANTHER" id="PTHR43080">
    <property type="entry name" value="CBS DOMAIN-CONTAINING PROTEIN CBSX3, MITOCHONDRIAL"/>
    <property type="match status" value="1"/>
</dbReference>
<dbReference type="PANTHER" id="PTHR43080:SF29">
    <property type="entry name" value="OS02G0818000 PROTEIN"/>
    <property type="match status" value="1"/>
</dbReference>
<evidence type="ECO:0000313" key="6">
    <source>
        <dbReference type="Proteomes" id="UP000248889"/>
    </source>
</evidence>
<evidence type="ECO:0008006" key="7">
    <source>
        <dbReference type="Google" id="ProtNLM"/>
    </source>
</evidence>
<evidence type="ECO:0000256" key="2">
    <source>
        <dbReference type="PROSITE-ProRule" id="PRU00703"/>
    </source>
</evidence>
<dbReference type="PROSITE" id="PS50914">
    <property type="entry name" value="BON"/>
    <property type="match status" value="1"/>
</dbReference>
<feature type="domain" description="CBS" evidence="4">
    <location>
        <begin position="97"/>
        <end position="154"/>
    </location>
</feature>
<dbReference type="OrthoDB" id="3850683at2"/>
<dbReference type="RefSeq" id="WP_111498880.1">
    <property type="nucleotide sequence ID" value="NZ_QKYN01000008.1"/>
</dbReference>
<evidence type="ECO:0000256" key="1">
    <source>
        <dbReference type="ARBA" id="ARBA00023122"/>
    </source>
</evidence>
<sequence>MTSHAPPAGRTVHEIMSTQVVTATSRTPFKELALLMDEHRISALPVLDARGRVIGVVSEADLLLKEAGRQQKLGMRAALLDPDQAARLAALVADDLMTAPAVTVPPEETVAGAARIMLERRVKRLPVVDEEGELIGIVSRADVLKVFLAEDAALADEVRAALARTLGAEVAAGLTVTLAQGVVTVGGALGDSSRIPAVALAVGAVDGVVDVNFALGS</sequence>
<protein>
    <recommendedName>
        <fullName evidence="7">CBS domain-containing protein</fullName>
    </recommendedName>
</protein>
<accession>A0A2X0IRS6</accession>
<dbReference type="PROSITE" id="PS51371">
    <property type="entry name" value="CBS"/>
    <property type="match status" value="2"/>
</dbReference>
<proteinExistence type="predicted"/>
<dbReference type="InterPro" id="IPR017080">
    <property type="entry name" value="UCP036990_CBS_BON"/>
</dbReference>
<dbReference type="Gene3D" id="3.10.580.10">
    <property type="entry name" value="CBS-domain"/>
    <property type="match status" value="1"/>
</dbReference>